<dbReference type="AlphaFoldDB" id="A0A9Q3H768"/>
<name>A0A9Q3H768_9BASI</name>
<reference evidence="1" key="1">
    <citation type="submission" date="2021-03" db="EMBL/GenBank/DDBJ databases">
        <title>Draft genome sequence of rust myrtle Austropuccinia psidii MF-1, a brazilian biotype.</title>
        <authorList>
            <person name="Quecine M.C."/>
            <person name="Pachon D.M.R."/>
            <person name="Bonatelli M.L."/>
            <person name="Correr F.H."/>
            <person name="Franceschini L.M."/>
            <person name="Leite T.F."/>
            <person name="Margarido G.R.A."/>
            <person name="Almeida C.A."/>
            <person name="Ferrarezi J.A."/>
            <person name="Labate C.A."/>
        </authorList>
    </citation>
    <scope>NUCLEOTIDE SEQUENCE</scope>
    <source>
        <strain evidence="1">MF-1</strain>
    </source>
</reference>
<evidence type="ECO:0000313" key="2">
    <source>
        <dbReference type="Proteomes" id="UP000765509"/>
    </source>
</evidence>
<organism evidence="1 2">
    <name type="scientific">Austropuccinia psidii MF-1</name>
    <dbReference type="NCBI Taxonomy" id="1389203"/>
    <lineage>
        <taxon>Eukaryota</taxon>
        <taxon>Fungi</taxon>
        <taxon>Dikarya</taxon>
        <taxon>Basidiomycota</taxon>
        <taxon>Pucciniomycotina</taxon>
        <taxon>Pucciniomycetes</taxon>
        <taxon>Pucciniales</taxon>
        <taxon>Sphaerophragmiaceae</taxon>
        <taxon>Austropuccinia</taxon>
    </lineage>
</organism>
<dbReference type="Proteomes" id="UP000765509">
    <property type="component" value="Unassembled WGS sequence"/>
</dbReference>
<evidence type="ECO:0000313" key="1">
    <source>
        <dbReference type="EMBL" id="MBW0493826.1"/>
    </source>
</evidence>
<comment type="caution">
    <text evidence="1">The sequence shown here is derived from an EMBL/GenBank/DDBJ whole genome shotgun (WGS) entry which is preliminary data.</text>
</comment>
<proteinExistence type="predicted"/>
<accession>A0A9Q3H768</accession>
<protein>
    <submittedName>
        <fullName evidence="1">Uncharacterized protein</fullName>
    </submittedName>
</protein>
<gene>
    <name evidence="1" type="ORF">O181_033541</name>
</gene>
<sequence length="243" mass="28910">MSQYAEQTQNQLEDLQESHFRMEKLTALIEKIVKTLQEGHAQLRKASGENNKRLNQVFEEKHHGQRQRTSLDQDLNKLFNFFQNMKSQPQGHFSDNPYHQEIKPDSLLENKARSPLQYQDGDVRSYSEKEGLKQLPKASSWPKCSGTGEYYHMEIIDNIDGLFIDVSSIPYECITDRLNTELKGHTSIWYTEMKEIHCRRKWPWWKSQIIQNYSNGTWIWQKTMSFENEKYSVDKDPCDWCHR</sequence>
<dbReference type="EMBL" id="AVOT02012264">
    <property type="protein sequence ID" value="MBW0493826.1"/>
    <property type="molecule type" value="Genomic_DNA"/>
</dbReference>
<keyword evidence="2" id="KW-1185">Reference proteome</keyword>